<evidence type="ECO:0000313" key="3">
    <source>
        <dbReference type="Proteomes" id="UP000652013"/>
    </source>
</evidence>
<keyword evidence="1" id="KW-0812">Transmembrane</keyword>
<dbReference type="RefSeq" id="WP_203939495.1">
    <property type="nucleotide sequence ID" value="NZ_BAAAGJ010000002.1"/>
</dbReference>
<evidence type="ECO:0000313" key="2">
    <source>
        <dbReference type="EMBL" id="GIJ04276.1"/>
    </source>
</evidence>
<accession>A0A8J3Y941</accession>
<organism evidence="2 3">
    <name type="scientific">Spirilliplanes yamanashiensis</name>
    <dbReference type="NCBI Taxonomy" id="42233"/>
    <lineage>
        <taxon>Bacteria</taxon>
        <taxon>Bacillati</taxon>
        <taxon>Actinomycetota</taxon>
        <taxon>Actinomycetes</taxon>
        <taxon>Micromonosporales</taxon>
        <taxon>Micromonosporaceae</taxon>
        <taxon>Spirilliplanes</taxon>
    </lineage>
</organism>
<feature type="transmembrane region" description="Helical" evidence="1">
    <location>
        <begin position="157"/>
        <end position="176"/>
    </location>
</feature>
<evidence type="ECO:0008006" key="4">
    <source>
        <dbReference type="Google" id="ProtNLM"/>
    </source>
</evidence>
<dbReference type="AlphaFoldDB" id="A0A8J3Y941"/>
<feature type="transmembrane region" description="Helical" evidence="1">
    <location>
        <begin position="52"/>
        <end position="75"/>
    </location>
</feature>
<reference evidence="2" key="1">
    <citation type="submission" date="2021-01" db="EMBL/GenBank/DDBJ databases">
        <title>Whole genome shotgun sequence of Spirilliplanes yamanashiensis NBRC 15828.</title>
        <authorList>
            <person name="Komaki H."/>
            <person name="Tamura T."/>
        </authorList>
    </citation>
    <scope>NUCLEOTIDE SEQUENCE</scope>
    <source>
        <strain evidence="2">NBRC 15828</strain>
    </source>
</reference>
<dbReference type="Pfam" id="PF12730">
    <property type="entry name" value="ABC2_membrane_4"/>
    <property type="match status" value="1"/>
</dbReference>
<protein>
    <recommendedName>
        <fullName evidence="4">ABC-2 type transport system permease protein</fullName>
    </recommendedName>
</protein>
<dbReference type="PANTHER" id="PTHR37305">
    <property type="entry name" value="INTEGRAL MEMBRANE PROTEIN-RELATED"/>
    <property type="match status" value="1"/>
</dbReference>
<dbReference type="Proteomes" id="UP000652013">
    <property type="component" value="Unassembled WGS sequence"/>
</dbReference>
<feature type="transmembrane region" description="Helical" evidence="1">
    <location>
        <begin position="21"/>
        <end position="40"/>
    </location>
</feature>
<feature type="transmembrane region" description="Helical" evidence="1">
    <location>
        <begin position="96"/>
        <end position="122"/>
    </location>
</feature>
<sequence>MVYNPTIASITARGLFGRRRVLVLLPLPLLLVGLALLMRANDVPARDWGQPLLVGLGLAVLLPITALIVGTGVLGSEIDDGTVVHILTKPLSRAEILLSKYVVAVGVTVVTAAVPLFVAGYLASGVRLGLGLVAGAALGALAYSALFLLLSLLTSRPVLLGLVYVLVWEGLLGTWVSGTRVFSVEQYVITVTDRLAPTDLLTPNVSLTSSLIMAAIITAGAGVLAVNRLRSLSVAGETS</sequence>
<keyword evidence="1" id="KW-0472">Membrane</keyword>
<keyword evidence="1" id="KW-1133">Transmembrane helix</keyword>
<name>A0A8J3Y941_9ACTN</name>
<comment type="caution">
    <text evidence="2">The sequence shown here is derived from an EMBL/GenBank/DDBJ whole genome shotgun (WGS) entry which is preliminary data.</text>
</comment>
<dbReference type="PANTHER" id="PTHR37305:SF1">
    <property type="entry name" value="MEMBRANE PROTEIN"/>
    <property type="match status" value="1"/>
</dbReference>
<dbReference type="EMBL" id="BOOY01000026">
    <property type="protein sequence ID" value="GIJ04276.1"/>
    <property type="molecule type" value="Genomic_DNA"/>
</dbReference>
<feature type="transmembrane region" description="Helical" evidence="1">
    <location>
        <begin position="128"/>
        <end position="150"/>
    </location>
</feature>
<evidence type="ECO:0000256" key="1">
    <source>
        <dbReference type="SAM" id="Phobius"/>
    </source>
</evidence>
<gene>
    <name evidence="2" type="ORF">Sya03_36280</name>
</gene>
<feature type="transmembrane region" description="Helical" evidence="1">
    <location>
        <begin position="205"/>
        <end position="226"/>
    </location>
</feature>
<keyword evidence="3" id="KW-1185">Reference proteome</keyword>
<proteinExistence type="predicted"/>